<protein>
    <submittedName>
        <fullName evidence="8">Putative O-antigen transporter</fullName>
    </submittedName>
</protein>
<feature type="transmembrane region" description="Helical" evidence="7">
    <location>
        <begin position="359"/>
        <end position="383"/>
    </location>
</feature>
<feature type="transmembrane region" description="Helical" evidence="7">
    <location>
        <begin position="171"/>
        <end position="192"/>
    </location>
</feature>
<feature type="transmembrane region" description="Helical" evidence="7">
    <location>
        <begin position="319"/>
        <end position="339"/>
    </location>
</feature>
<evidence type="ECO:0000256" key="4">
    <source>
        <dbReference type="ARBA" id="ARBA00022989"/>
    </source>
</evidence>
<dbReference type="FunCoup" id="C1F7Z9">
    <property type="interactions" value="36"/>
</dbReference>
<feature type="transmembrane region" description="Helical" evidence="7">
    <location>
        <begin position="390"/>
        <end position="409"/>
    </location>
</feature>
<feature type="transmembrane region" description="Helical" evidence="7">
    <location>
        <begin position="41"/>
        <end position="61"/>
    </location>
</feature>
<feature type="region of interest" description="Disordered" evidence="6">
    <location>
        <begin position="1"/>
        <end position="29"/>
    </location>
</feature>
<evidence type="ECO:0000256" key="1">
    <source>
        <dbReference type="ARBA" id="ARBA00004651"/>
    </source>
</evidence>
<evidence type="ECO:0000256" key="7">
    <source>
        <dbReference type="SAM" id="Phobius"/>
    </source>
</evidence>
<name>C1F7Z9_ACIC5</name>
<dbReference type="InterPro" id="IPR002797">
    <property type="entry name" value="Polysacc_synth"/>
</dbReference>
<feature type="transmembrane region" description="Helical" evidence="7">
    <location>
        <begin position="67"/>
        <end position="89"/>
    </location>
</feature>
<keyword evidence="3 7" id="KW-0812">Transmembrane</keyword>
<dbReference type="InParanoid" id="C1F7Z9"/>
<dbReference type="HOGENOM" id="CLU_022017_0_2_0"/>
<sequence length="450" mass="49146">MLKDKKAGQSLRNGKEGTDGADSENTRQGDRSRLADNVISLYVLQGLNYLIPIAVLPYLVRVLGLDMYGLMAFAQSFAQYFTILTDYGFGFSATRDIARQRDDNEAISRIFCSVLTIKLALLLLGAVVAGIVIAVVPRFHHNAPFFLAAYLAVVGNTLFPVWYFQGIERMRYISVVIGISKLAAAIALFAFVHRPQDALLAITIQSLGTLVGGAIGFVLAFGRFHIQVRLPRRQDLRTALVEGWHLFISTAAVSLYANTNVFLVGLIAGNIEAGYFSAADKLIRAMQGLTVPVAQAVFPHVNQLVSQSRERALRFTREMLKWIGAITLLPSALMLIFARQIATLAFGHAAIGSTPVLRWIAFLPFVIALSNIFGVQTMIPFGLDVQFSRILILAGVFNIILAVPLIHIFGAAGAGMSVLATEVSVTFAMFVLLERQGIHVFNSREVDAQS</sequence>
<dbReference type="GO" id="GO:0005886">
    <property type="term" value="C:plasma membrane"/>
    <property type="evidence" value="ECO:0007669"/>
    <property type="project" value="UniProtKB-SubCell"/>
</dbReference>
<feature type="transmembrane region" description="Helical" evidence="7">
    <location>
        <begin position="110"/>
        <end position="137"/>
    </location>
</feature>
<feature type="transmembrane region" description="Helical" evidence="7">
    <location>
        <begin position="415"/>
        <end position="433"/>
    </location>
</feature>
<gene>
    <name evidence="8" type="ordered locus">ACP_0043</name>
</gene>
<keyword evidence="5 7" id="KW-0472">Membrane</keyword>
<dbReference type="AlphaFoldDB" id="C1F7Z9"/>
<dbReference type="InterPro" id="IPR050833">
    <property type="entry name" value="Poly_Biosynth_Transport"/>
</dbReference>
<feature type="transmembrane region" description="Helical" evidence="7">
    <location>
        <begin position="143"/>
        <end position="164"/>
    </location>
</feature>
<accession>C1F7Z9</accession>
<dbReference type="Pfam" id="PF01943">
    <property type="entry name" value="Polysacc_synt"/>
    <property type="match status" value="1"/>
</dbReference>
<dbReference type="EMBL" id="CP001472">
    <property type="protein sequence ID" value="ACO33165.1"/>
    <property type="molecule type" value="Genomic_DNA"/>
</dbReference>
<evidence type="ECO:0000256" key="5">
    <source>
        <dbReference type="ARBA" id="ARBA00023136"/>
    </source>
</evidence>
<comment type="subcellular location">
    <subcellularLocation>
        <location evidence="1">Cell membrane</location>
        <topology evidence="1">Multi-pass membrane protein</topology>
    </subcellularLocation>
</comment>
<dbReference type="PANTHER" id="PTHR30250:SF11">
    <property type="entry name" value="O-ANTIGEN TRANSPORTER-RELATED"/>
    <property type="match status" value="1"/>
</dbReference>
<evidence type="ECO:0000256" key="6">
    <source>
        <dbReference type="SAM" id="MobiDB-lite"/>
    </source>
</evidence>
<feature type="transmembrane region" description="Helical" evidence="7">
    <location>
        <begin position="198"/>
        <end position="222"/>
    </location>
</feature>
<evidence type="ECO:0000256" key="3">
    <source>
        <dbReference type="ARBA" id="ARBA00022692"/>
    </source>
</evidence>
<reference evidence="8 9" key="1">
    <citation type="journal article" date="2009" name="Appl. Environ. Microbiol.">
        <title>Three genomes from the phylum Acidobacteria provide insight into the lifestyles of these microorganisms in soils.</title>
        <authorList>
            <person name="Ward N.L."/>
            <person name="Challacombe J.F."/>
            <person name="Janssen P.H."/>
            <person name="Henrissat B."/>
            <person name="Coutinho P.M."/>
            <person name="Wu M."/>
            <person name="Xie G."/>
            <person name="Haft D.H."/>
            <person name="Sait M."/>
            <person name="Badger J."/>
            <person name="Barabote R.D."/>
            <person name="Bradley B."/>
            <person name="Brettin T.S."/>
            <person name="Brinkac L.M."/>
            <person name="Bruce D."/>
            <person name="Creasy T."/>
            <person name="Daugherty S.C."/>
            <person name="Davidsen T.M."/>
            <person name="DeBoy R.T."/>
            <person name="Detter J.C."/>
            <person name="Dodson R.J."/>
            <person name="Durkin A.S."/>
            <person name="Ganapathy A."/>
            <person name="Gwinn-Giglio M."/>
            <person name="Han C.S."/>
            <person name="Khouri H."/>
            <person name="Kiss H."/>
            <person name="Kothari S.P."/>
            <person name="Madupu R."/>
            <person name="Nelson K.E."/>
            <person name="Nelson W.C."/>
            <person name="Paulsen I."/>
            <person name="Penn K."/>
            <person name="Ren Q."/>
            <person name="Rosovitz M.J."/>
            <person name="Selengut J.D."/>
            <person name="Shrivastava S."/>
            <person name="Sullivan S.A."/>
            <person name="Tapia R."/>
            <person name="Thompson L.S."/>
            <person name="Watkins K.L."/>
            <person name="Yang Q."/>
            <person name="Yu C."/>
            <person name="Zafar N."/>
            <person name="Zhou L."/>
            <person name="Kuske C.R."/>
        </authorList>
    </citation>
    <scope>NUCLEOTIDE SEQUENCE [LARGE SCALE GENOMIC DNA]</scope>
    <source>
        <strain evidence="9">ATCC 51196 / DSM 11244 / BCRC 80197 / JCM 7670 / NBRC 15755 / NCIMB 13165 / 161</strain>
    </source>
</reference>
<keyword evidence="2" id="KW-1003">Cell membrane</keyword>
<evidence type="ECO:0000313" key="8">
    <source>
        <dbReference type="EMBL" id="ACO33165.1"/>
    </source>
</evidence>
<dbReference type="eggNOG" id="COG2244">
    <property type="taxonomic scope" value="Bacteria"/>
</dbReference>
<dbReference type="STRING" id="240015.ACP_0043"/>
<dbReference type="CDD" id="cd13128">
    <property type="entry name" value="MATE_Wzx_like"/>
    <property type="match status" value="1"/>
</dbReference>
<keyword evidence="4 7" id="KW-1133">Transmembrane helix</keyword>
<evidence type="ECO:0000313" key="9">
    <source>
        <dbReference type="Proteomes" id="UP000002207"/>
    </source>
</evidence>
<proteinExistence type="predicted"/>
<dbReference type="Proteomes" id="UP000002207">
    <property type="component" value="Chromosome"/>
</dbReference>
<dbReference type="KEGG" id="aca:ACP_0043"/>
<evidence type="ECO:0000256" key="2">
    <source>
        <dbReference type="ARBA" id="ARBA00022475"/>
    </source>
</evidence>
<keyword evidence="9" id="KW-1185">Reference proteome</keyword>
<dbReference type="PANTHER" id="PTHR30250">
    <property type="entry name" value="PST FAMILY PREDICTED COLANIC ACID TRANSPORTER"/>
    <property type="match status" value="1"/>
</dbReference>
<organism evidence="8 9">
    <name type="scientific">Acidobacterium capsulatum (strain ATCC 51196 / DSM 11244 / BCRC 80197 / JCM 7670 / NBRC 15755 / NCIMB 13165 / 161)</name>
    <dbReference type="NCBI Taxonomy" id="240015"/>
    <lineage>
        <taxon>Bacteria</taxon>
        <taxon>Pseudomonadati</taxon>
        <taxon>Acidobacteriota</taxon>
        <taxon>Terriglobia</taxon>
        <taxon>Terriglobales</taxon>
        <taxon>Acidobacteriaceae</taxon>
        <taxon>Acidobacterium</taxon>
    </lineage>
</organism>